<reference evidence="14" key="1">
    <citation type="submission" date="2016-06" db="UniProtKB">
        <authorList>
            <consortium name="WormBaseParasite"/>
        </authorList>
    </citation>
    <scope>IDENTIFICATION</scope>
</reference>
<evidence type="ECO:0000259" key="11">
    <source>
        <dbReference type="PROSITE" id="PS50016"/>
    </source>
</evidence>
<feature type="binding site" evidence="8">
    <location>
        <position position="578"/>
    </location>
    <ligand>
        <name>Zn(2+)</name>
        <dbReference type="ChEBI" id="CHEBI:29105"/>
        <label>1</label>
    </ligand>
</feature>
<keyword evidence="4 9" id="KW-0863">Zinc-finger</keyword>
<feature type="binding site" evidence="8">
    <location>
        <position position="621"/>
    </location>
    <ligand>
        <name>Zn(2+)</name>
        <dbReference type="ChEBI" id="CHEBI:29105"/>
        <label>2</label>
    </ligand>
</feature>
<feature type="binding site" evidence="8">
    <location>
        <position position="602"/>
    </location>
    <ligand>
        <name>Zn(2+)</name>
        <dbReference type="ChEBI" id="CHEBI:29105"/>
        <label>1</label>
    </ligand>
</feature>
<dbReference type="AlphaFoldDB" id="A0A183S946"/>
<evidence type="ECO:0000256" key="5">
    <source>
        <dbReference type="ARBA" id="ARBA00022833"/>
    </source>
</evidence>
<feature type="site" description="Histone H3K4me3 binding" evidence="7">
    <location>
        <position position="577"/>
    </location>
</feature>
<dbReference type="Gene3D" id="3.30.40.10">
    <property type="entry name" value="Zinc/RING finger domain, C3HC4 (zinc finger)"/>
    <property type="match status" value="1"/>
</dbReference>
<name>A0A183S946_SCHSO</name>
<evidence type="ECO:0000256" key="1">
    <source>
        <dbReference type="ARBA" id="ARBA00004123"/>
    </source>
</evidence>
<dbReference type="InterPro" id="IPR001965">
    <property type="entry name" value="Znf_PHD"/>
</dbReference>
<protein>
    <submittedName>
        <fullName evidence="14">Meckel syndrome type 1 protein homolog</fullName>
    </submittedName>
</protein>
<feature type="region of interest" description="Disordered" evidence="10">
    <location>
        <begin position="265"/>
        <end position="350"/>
    </location>
</feature>
<dbReference type="PROSITE" id="PS50016">
    <property type="entry name" value="ZF_PHD_2"/>
    <property type="match status" value="1"/>
</dbReference>
<dbReference type="PROSITE" id="PS01359">
    <property type="entry name" value="ZF_PHD_1"/>
    <property type="match status" value="1"/>
</dbReference>
<feature type="compositionally biased region" description="Polar residues" evidence="10">
    <location>
        <begin position="495"/>
        <end position="508"/>
    </location>
</feature>
<dbReference type="InterPro" id="IPR011011">
    <property type="entry name" value="Znf_FYVE_PHD"/>
</dbReference>
<feature type="compositionally biased region" description="Polar residues" evidence="10">
    <location>
        <begin position="285"/>
        <end position="306"/>
    </location>
</feature>
<dbReference type="InterPro" id="IPR019787">
    <property type="entry name" value="Znf_PHD-finger"/>
</dbReference>
<evidence type="ECO:0000313" key="12">
    <source>
        <dbReference type="EMBL" id="VDL86158.1"/>
    </source>
</evidence>
<evidence type="ECO:0000256" key="10">
    <source>
        <dbReference type="SAM" id="MobiDB-lite"/>
    </source>
</evidence>
<keyword evidence="5 8" id="KW-0862">Zinc</keyword>
<feature type="binding site" evidence="8">
    <location>
        <position position="596"/>
    </location>
    <ligand>
        <name>Zn(2+)</name>
        <dbReference type="ChEBI" id="CHEBI:29105"/>
        <label>2</label>
    </ligand>
</feature>
<feature type="compositionally biased region" description="Polar residues" evidence="10">
    <location>
        <begin position="424"/>
        <end position="463"/>
    </location>
</feature>
<gene>
    <name evidence="12" type="ORF">SSLN_LOCUS744</name>
</gene>
<organism evidence="14">
    <name type="scientific">Schistocephalus solidus</name>
    <name type="common">Tapeworm</name>
    <dbReference type="NCBI Taxonomy" id="70667"/>
    <lineage>
        <taxon>Eukaryota</taxon>
        <taxon>Metazoa</taxon>
        <taxon>Spiralia</taxon>
        <taxon>Lophotrochozoa</taxon>
        <taxon>Platyhelminthes</taxon>
        <taxon>Cestoda</taxon>
        <taxon>Eucestoda</taxon>
        <taxon>Diphyllobothriidea</taxon>
        <taxon>Diphyllobothriidae</taxon>
        <taxon>Schistocephalus</taxon>
    </lineage>
</organism>
<feature type="compositionally biased region" description="Polar residues" evidence="10">
    <location>
        <begin position="672"/>
        <end position="681"/>
    </location>
</feature>
<feature type="compositionally biased region" description="Low complexity" evidence="10">
    <location>
        <begin position="470"/>
        <end position="486"/>
    </location>
</feature>
<evidence type="ECO:0000313" key="13">
    <source>
        <dbReference type="Proteomes" id="UP000275846"/>
    </source>
</evidence>
<evidence type="ECO:0000256" key="8">
    <source>
        <dbReference type="PIRSR" id="PIRSR628651-51"/>
    </source>
</evidence>
<dbReference type="CDD" id="cd15505">
    <property type="entry name" value="PHD_ING"/>
    <property type="match status" value="1"/>
</dbReference>
<feature type="compositionally biased region" description="Basic and acidic residues" evidence="10">
    <location>
        <begin position="393"/>
        <end position="405"/>
    </location>
</feature>
<feature type="site" description="Histone H3K4me3 binding" evidence="7">
    <location>
        <position position="600"/>
    </location>
</feature>
<evidence type="ECO:0000256" key="3">
    <source>
        <dbReference type="ARBA" id="ARBA00022723"/>
    </source>
</evidence>
<keyword evidence="3 8" id="KW-0479">Metal-binding</keyword>
<comment type="similarity">
    <text evidence="2">Belongs to the ING family.</text>
</comment>
<dbReference type="EMBL" id="UYSU01000719">
    <property type="protein sequence ID" value="VDL86158.1"/>
    <property type="molecule type" value="Genomic_DNA"/>
</dbReference>
<sequence length="710" mass="77310">MIGKDVSDYFANYIKNLQAIPCLLQQHISSALHMDTVQDRYMRQLEAVTVKTEQICGSEKLISEMMSLLLALNELYDGKISEINTLEEDLEKISELMLSSKAAVFADDAQHLCSLTSAFQSGDWQSRKNFITSRKKSGEVFSPVGRIGVCSDPRRTGAFKGASNTKERFAQRLKQHRFRRASSDILLRGTKWINVGKRRHRIADGINNGSGTQRSLQTVPSTSKNLKMRGMRAGVKCSSSGPRPAVGDANNIGAGTGNQPCYLMSPRGGRSRGTSACSSPPILSASRTGPSSKSRILEQNSRSALPSSRHIISHGTGSGGSSHKLAGEARKRTRTTSVNPEDSRRQVVDTNICDADSASDQSEYDSNSDGVSAARGTKIFDLHNRTQHVFGEASKEELANSRFNEEVLPSGEGATTDHDEDLTSNDSTLSNDAYTVNESRSGSRVPSPASKQQTVTPSTPISSTGGGKNRTSSPAYYRYRSSLRRSANSPDLLASKSSETPRSQSASYHLSKRGRSSGQLRNHSATRSPAPQSPAAIVAGFSGTKSIDQVNANENDDTEDDDNNAEEGTTGTGERVYCLCKKVSFGEMIACDNKRCPIEWFHFGCVDIRVQPKGKWYCPQCRAYQALWAQHIERKSKHEIRPNVNLITGEPRTNMHVTTPQSGGDEGAVINTATSTTTPTDVETCRQKDTDRTSNSGAPIKVNADEGQRY</sequence>
<dbReference type="PANTHER" id="PTHR10333">
    <property type="entry name" value="INHIBITOR OF GROWTH PROTEIN"/>
    <property type="match status" value="1"/>
</dbReference>
<comment type="subcellular location">
    <subcellularLocation>
        <location evidence="1">Nucleus</location>
    </subcellularLocation>
</comment>
<reference evidence="12 13" key="2">
    <citation type="submission" date="2018-11" db="EMBL/GenBank/DDBJ databases">
        <authorList>
            <consortium name="Pathogen Informatics"/>
        </authorList>
    </citation>
    <scope>NUCLEOTIDE SEQUENCE [LARGE SCALE GENOMIC DNA]</scope>
    <source>
        <strain evidence="12 13">NST_G2</strain>
    </source>
</reference>
<feature type="binding site" evidence="8">
    <location>
        <position position="618"/>
    </location>
    <ligand>
        <name>Zn(2+)</name>
        <dbReference type="ChEBI" id="CHEBI:29105"/>
        <label>2</label>
    </ligand>
</feature>
<evidence type="ECO:0000256" key="6">
    <source>
        <dbReference type="ARBA" id="ARBA00023242"/>
    </source>
</evidence>
<dbReference type="WBParaSite" id="SSLN_0000077701-mRNA-1">
    <property type="protein sequence ID" value="SSLN_0000077701-mRNA-1"/>
    <property type="gene ID" value="SSLN_0000077701"/>
</dbReference>
<keyword evidence="6" id="KW-0539">Nucleus</keyword>
<feature type="region of interest" description="Disordered" evidence="10">
    <location>
        <begin position="672"/>
        <end position="710"/>
    </location>
</feature>
<feature type="compositionally biased region" description="Polar residues" evidence="10">
    <location>
        <begin position="516"/>
        <end position="530"/>
    </location>
</feature>
<dbReference type="OrthoDB" id="5411773at2759"/>
<dbReference type="SMART" id="SM00249">
    <property type="entry name" value="PHD"/>
    <property type="match status" value="1"/>
</dbReference>
<feature type="site" description="Histone H3K4me3 binding" evidence="7">
    <location>
        <position position="592"/>
    </location>
</feature>
<feature type="domain" description="PHD-type" evidence="11">
    <location>
        <begin position="575"/>
        <end position="624"/>
    </location>
</feature>
<evidence type="ECO:0000256" key="9">
    <source>
        <dbReference type="PROSITE-ProRule" id="PRU00146"/>
    </source>
</evidence>
<dbReference type="Proteomes" id="UP000275846">
    <property type="component" value="Unassembled WGS sequence"/>
</dbReference>
<proteinExistence type="inferred from homology"/>
<feature type="compositionally biased region" description="Acidic residues" evidence="10">
    <location>
        <begin position="554"/>
        <end position="565"/>
    </location>
</feature>
<feature type="binding site" evidence="8">
    <location>
        <position position="605"/>
    </location>
    <ligand>
        <name>Zn(2+)</name>
        <dbReference type="ChEBI" id="CHEBI:29105"/>
        <label>1</label>
    </ligand>
</feature>
<dbReference type="InterPro" id="IPR013083">
    <property type="entry name" value="Znf_RING/FYVE/PHD"/>
</dbReference>
<dbReference type="SUPFAM" id="SSF57903">
    <property type="entry name" value="FYVE/PHD zinc finger"/>
    <property type="match status" value="1"/>
</dbReference>
<accession>A0A183S946</accession>
<dbReference type="GO" id="GO:0005634">
    <property type="term" value="C:nucleus"/>
    <property type="evidence" value="ECO:0007669"/>
    <property type="project" value="UniProtKB-SubCell"/>
</dbReference>
<feature type="binding site" evidence="8">
    <location>
        <position position="580"/>
    </location>
    <ligand>
        <name>Zn(2+)</name>
        <dbReference type="ChEBI" id="CHEBI:29105"/>
        <label>1</label>
    </ligand>
</feature>
<dbReference type="InterPro" id="IPR028651">
    <property type="entry name" value="ING_fam"/>
</dbReference>
<feature type="region of interest" description="Disordered" evidence="10">
    <location>
        <begin position="391"/>
        <end position="570"/>
    </location>
</feature>
<feature type="binding site" evidence="8">
    <location>
        <position position="591"/>
    </location>
    <ligand>
        <name>Zn(2+)</name>
        <dbReference type="ChEBI" id="CHEBI:29105"/>
        <label>2</label>
    </ligand>
</feature>
<evidence type="ECO:0000256" key="4">
    <source>
        <dbReference type="ARBA" id="ARBA00022771"/>
    </source>
</evidence>
<feature type="site" description="Histone H3K4me3 binding" evidence="7">
    <location>
        <position position="588"/>
    </location>
</feature>
<evidence type="ECO:0000313" key="14">
    <source>
        <dbReference type="WBParaSite" id="SSLN_0000077701-mRNA-1"/>
    </source>
</evidence>
<evidence type="ECO:0000256" key="7">
    <source>
        <dbReference type="PIRSR" id="PIRSR628651-50"/>
    </source>
</evidence>
<dbReference type="InterPro" id="IPR019786">
    <property type="entry name" value="Zinc_finger_PHD-type_CS"/>
</dbReference>
<dbReference type="GO" id="GO:0008270">
    <property type="term" value="F:zinc ion binding"/>
    <property type="evidence" value="ECO:0007669"/>
    <property type="project" value="UniProtKB-KW"/>
</dbReference>
<feature type="compositionally biased region" description="Basic and acidic residues" evidence="10">
    <location>
        <begin position="683"/>
        <end position="692"/>
    </location>
</feature>
<evidence type="ECO:0000256" key="2">
    <source>
        <dbReference type="ARBA" id="ARBA00010210"/>
    </source>
</evidence>
<keyword evidence="13" id="KW-1185">Reference proteome</keyword>
<dbReference type="STRING" id="70667.A0A183S946"/>